<evidence type="ECO:0000313" key="5">
    <source>
        <dbReference type="EMBL" id="MBM6754265.1"/>
    </source>
</evidence>
<dbReference type="Pfam" id="PF00561">
    <property type="entry name" value="Abhydrolase_1"/>
    <property type="match status" value="1"/>
</dbReference>
<dbReference type="Gene3D" id="3.40.50.1820">
    <property type="entry name" value="alpha/beta hydrolase"/>
    <property type="match status" value="1"/>
</dbReference>
<accession>A0ABS2EPC3</accession>
<reference evidence="5 6" key="1">
    <citation type="journal article" date="2021" name="Sci. Rep.">
        <title>The distribution of antibiotic resistance genes in chicken gut microbiota commensals.</title>
        <authorList>
            <person name="Juricova H."/>
            <person name="Matiasovicova J."/>
            <person name="Kubasova T."/>
            <person name="Cejkova D."/>
            <person name="Rychlik I."/>
        </authorList>
    </citation>
    <scope>NUCLEOTIDE SEQUENCE [LARGE SCALE GENOMIC DNA]</scope>
    <source>
        <strain evidence="5 6">An810</strain>
    </source>
</reference>
<dbReference type="EMBL" id="JACJJQ010000023">
    <property type="protein sequence ID" value="MBM6754265.1"/>
    <property type="molecule type" value="Genomic_DNA"/>
</dbReference>
<dbReference type="PANTHER" id="PTHR42916:SF1">
    <property type="entry name" value="PROTEIN PHYLLO, CHLOROPLASTIC"/>
    <property type="match status" value="1"/>
</dbReference>
<dbReference type="EC" id="4.2.99.20" evidence="3"/>
<sequence>MPTSALHSEWLQWQDETFPTLVCLHGFTGTLNTFQNLTWPHNWNVLGVDLIGHGQSPIYVHPDEYRMPRVIQNLKKLMLDLRIAKYTLLGYSMGGRVALAWALNDPKVVRVILESSRPGIADDRVRQERQVKDNQLARRILTQPLVNFVNDWENLPLFATQRKLPAIVQDRVRQERLSQVPYGLAMSLMMMGTGQQTNYWPQLSQICPGLLITGDADNKFQRIAMAMQTVAPQLQHQELSGGHCVHLENPLLFSQTVINYLNH</sequence>
<dbReference type="InterPro" id="IPR000073">
    <property type="entry name" value="AB_hydrolase_1"/>
</dbReference>
<feature type="domain" description="AB hydrolase-1" evidence="4">
    <location>
        <begin position="19"/>
        <end position="250"/>
    </location>
</feature>
<dbReference type="RefSeq" id="WP_204776596.1">
    <property type="nucleotide sequence ID" value="NZ_JACJJQ010000023.1"/>
</dbReference>
<dbReference type="HAMAP" id="MF_01660">
    <property type="entry name" value="MenH"/>
    <property type="match status" value="1"/>
</dbReference>
<dbReference type="InterPro" id="IPR022485">
    <property type="entry name" value="SHCHC_synthase_MenH"/>
</dbReference>
<name>A0ABS2EPC3_9LACO</name>
<organism evidence="5 6">
    <name type="scientific">Limosilactobacillus alvi</name>
    <dbReference type="NCBI Taxonomy" id="990412"/>
    <lineage>
        <taxon>Bacteria</taxon>
        <taxon>Bacillati</taxon>
        <taxon>Bacillota</taxon>
        <taxon>Bacilli</taxon>
        <taxon>Lactobacillales</taxon>
        <taxon>Lactobacillaceae</taxon>
        <taxon>Limosilactobacillus</taxon>
    </lineage>
</organism>
<keyword evidence="1 3" id="KW-0474">Menaquinone biosynthesis</keyword>
<gene>
    <name evidence="3 5" type="primary">menH</name>
    <name evidence="5" type="ORF">H5993_05790</name>
</gene>
<dbReference type="NCBIfam" id="TIGR03695">
    <property type="entry name" value="menH_SHCHC"/>
    <property type="match status" value="1"/>
</dbReference>
<evidence type="ECO:0000256" key="3">
    <source>
        <dbReference type="HAMAP-Rule" id="MF_01660"/>
    </source>
</evidence>
<comment type="catalytic activity">
    <reaction evidence="3">
        <text>5-enolpyruvoyl-6-hydroxy-2-succinyl-cyclohex-3-ene-1-carboxylate = (1R,6R)-6-hydroxy-2-succinyl-cyclohexa-2,4-diene-1-carboxylate + pyruvate</text>
        <dbReference type="Rhea" id="RHEA:25597"/>
        <dbReference type="ChEBI" id="CHEBI:15361"/>
        <dbReference type="ChEBI" id="CHEBI:58689"/>
        <dbReference type="ChEBI" id="CHEBI:58818"/>
        <dbReference type="EC" id="4.2.99.20"/>
    </reaction>
</comment>
<dbReference type="GO" id="GO:0070205">
    <property type="term" value="F:2-succinyl-6-hydroxy-2,4-cyclohexadiene-1-carboxylate synthase activity"/>
    <property type="evidence" value="ECO:0007669"/>
    <property type="project" value="UniProtKB-EC"/>
</dbReference>
<dbReference type="Proteomes" id="UP000776629">
    <property type="component" value="Unassembled WGS sequence"/>
</dbReference>
<comment type="function">
    <text evidence="3">Catalyzes a proton abstraction reaction that results in 2,5-elimination of pyruvate from 2-succinyl-5-enolpyruvyl-6-hydroxy-3-cyclohexene-1-carboxylate (SEPHCHC) and the formation of 2-succinyl-6-hydroxy-2,4-cyclohexadiene-1-carboxylate (SHCHC).</text>
</comment>
<comment type="caution">
    <text evidence="5">The sequence shown here is derived from an EMBL/GenBank/DDBJ whole genome shotgun (WGS) entry which is preliminary data.</text>
</comment>
<dbReference type="PANTHER" id="PTHR42916">
    <property type="entry name" value="2-SUCCINYL-5-ENOLPYRUVYL-6-HYDROXY-3-CYCLOHEXENE-1-CARBOXYLATE SYNTHASE"/>
    <property type="match status" value="1"/>
</dbReference>
<comment type="pathway">
    <text evidence="3">Quinol/quinone metabolism; menaquinone biosynthesis.</text>
</comment>
<evidence type="ECO:0000256" key="2">
    <source>
        <dbReference type="ARBA" id="ARBA00023239"/>
    </source>
</evidence>
<keyword evidence="2 3" id="KW-0456">Lyase</keyword>
<evidence type="ECO:0000256" key="1">
    <source>
        <dbReference type="ARBA" id="ARBA00022428"/>
    </source>
</evidence>
<dbReference type="InterPro" id="IPR029058">
    <property type="entry name" value="AB_hydrolase_fold"/>
</dbReference>
<evidence type="ECO:0000313" key="6">
    <source>
        <dbReference type="Proteomes" id="UP000776629"/>
    </source>
</evidence>
<evidence type="ECO:0000259" key="4">
    <source>
        <dbReference type="Pfam" id="PF00561"/>
    </source>
</evidence>
<comment type="similarity">
    <text evidence="3">Belongs to the AB hydrolase superfamily. MenH family.</text>
</comment>
<keyword evidence="6" id="KW-1185">Reference proteome</keyword>
<comment type="subunit">
    <text evidence="3">Monomer.</text>
</comment>
<proteinExistence type="inferred from homology"/>
<protein>
    <recommendedName>
        <fullName evidence="3">Putative 2-succinyl-6-hydroxy-2,4-cyclohexadiene-1-carboxylate synthase</fullName>
        <shortName evidence="3">SHCHC synthase</shortName>
        <ecNumber evidence="3">4.2.99.20</ecNumber>
    </recommendedName>
</protein>
<dbReference type="SUPFAM" id="SSF53474">
    <property type="entry name" value="alpha/beta-Hydrolases"/>
    <property type="match status" value="1"/>
</dbReference>
<comment type="pathway">
    <text evidence="3">Quinol/quinone metabolism; 1,4-dihydroxy-2-naphthoate biosynthesis; 1,4-dihydroxy-2-naphthoate from chorismate: step 3/7.</text>
</comment>